<evidence type="ECO:0000313" key="2">
    <source>
        <dbReference type="EMBL" id="ETI45652.1"/>
    </source>
</evidence>
<organism evidence="2 3">
    <name type="scientific">Phytophthora nicotianae P1569</name>
    <dbReference type="NCBI Taxonomy" id="1317065"/>
    <lineage>
        <taxon>Eukaryota</taxon>
        <taxon>Sar</taxon>
        <taxon>Stramenopiles</taxon>
        <taxon>Oomycota</taxon>
        <taxon>Peronosporomycetes</taxon>
        <taxon>Peronosporales</taxon>
        <taxon>Peronosporaceae</taxon>
        <taxon>Phytophthora</taxon>
    </lineage>
</organism>
<name>V9F5M2_PHYNI</name>
<protein>
    <submittedName>
        <fullName evidence="2">Uncharacterized protein</fullName>
    </submittedName>
</protein>
<dbReference type="Proteomes" id="UP000018721">
    <property type="component" value="Unassembled WGS sequence"/>
</dbReference>
<evidence type="ECO:0000256" key="1">
    <source>
        <dbReference type="SAM" id="MobiDB-lite"/>
    </source>
</evidence>
<proteinExistence type="predicted"/>
<keyword evidence="3" id="KW-1185">Reference proteome</keyword>
<dbReference type="AlphaFoldDB" id="V9F5M2"/>
<evidence type="ECO:0000313" key="3">
    <source>
        <dbReference type="Proteomes" id="UP000018721"/>
    </source>
</evidence>
<comment type="caution">
    <text evidence="2">The sequence shown here is derived from an EMBL/GenBank/DDBJ whole genome shotgun (WGS) entry which is preliminary data.</text>
</comment>
<dbReference type="EMBL" id="ANIZ01001688">
    <property type="protein sequence ID" value="ETI45652.1"/>
    <property type="molecule type" value="Genomic_DNA"/>
</dbReference>
<reference evidence="2 3" key="1">
    <citation type="submission" date="2013-11" db="EMBL/GenBank/DDBJ databases">
        <title>The Genome Sequence of Phytophthora parasitica P1569.</title>
        <authorList>
            <consortium name="The Broad Institute Genomics Platform"/>
            <person name="Russ C."/>
            <person name="Tyler B."/>
            <person name="Panabieres F."/>
            <person name="Shan W."/>
            <person name="Tripathy S."/>
            <person name="Grunwald N."/>
            <person name="Machado M."/>
            <person name="Johnson C.S."/>
            <person name="Arredondo F."/>
            <person name="Hong C."/>
            <person name="Coffey M."/>
            <person name="Young S.K."/>
            <person name="Zeng Q."/>
            <person name="Gargeya S."/>
            <person name="Fitzgerald M."/>
            <person name="Abouelleil A."/>
            <person name="Alvarado L."/>
            <person name="Chapman S.B."/>
            <person name="Gainer-Dewar J."/>
            <person name="Goldberg J."/>
            <person name="Griggs A."/>
            <person name="Gujja S."/>
            <person name="Hansen M."/>
            <person name="Howarth C."/>
            <person name="Imamovic A."/>
            <person name="Ireland A."/>
            <person name="Larimer J."/>
            <person name="McCowan C."/>
            <person name="Murphy C."/>
            <person name="Pearson M."/>
            <person name="Poon T.W."/>
            <person name="Priest M."/>
            <person name="Roberts A."/>
            <person name="Saif S."/>
            <person name="Shea T."/>
            <person name="Sykes S."/>
            <person name="Wortman J."/>
            <person name="Nusbaum C."/>
            <person name="Birren B."/>
        </authorList>
    </citation>
    <scope>NUCLEOTIDE SEQUENCE [LARGE SCALE GENOMIC DNA]</scope>
    <source>
        <strain evidence="2 3">P1569</strain>
    </source>
</reference>
<gene>
    <name evidence="2" type="ORF">F443_09842</name>
</gene>
<feature type="compositionally biased region" description="Acidic residues" evidence="1">
    <location>
        <begin position="12"/>
        <end position="25"/>
    </location>
</feature>
<sequence>MISDGEYHEIDFNSEEDGSDDDYTPGEEWAVSKRKPGKGA</sequence>
<accession>V9F5M2</accession>
<feature type="region of interest" description="Disordered" evidence="1">
    <location>
        <begin position="1"/>
        <end position="40"/>
    </location>
</feature>
<dbReference type="HOGENOM" id="CLU_3300556_0_0_1"/>
<feature type="compositionally biased region" description="Basic and acidic residues" evidence="1">
    <location>
        <begin position="1"/>
        <end position="11"/>
    </location>
</feature>